<name>A0A6A6TL96_9PLEO</name>
<gene>
    <name evidence="3" type="ORF">K491DRAFT_588710</name>
</gene>
<feature type="compositionally biased region" description="Low complexity" evidence="1">
    <location>
        <begin position="380"/>
        <end position="395"/>
    </location>
</feature>
<evidence type="ECO:0000259" key="2">
    <source>
        <dbReference type="PROSITE" id="PS51186"/>
    </source>
</evidence>
<evidence type="ECO:0000256" key="1">
    <source>
        <dbReference type="SAM" id="MobiDB-lite"/>
    </source>
</evidence>
<protein>
    <recommendedName>
        <fullName evidence="2">N-acetyltransferase domain-containing protein</fullName>
    </recommendedName>
</protein>
<evidence type="ECO:0000313" key="3">
    <source>
        <dbReference type="EMBL" id="KAF2660620.1"/>
    </source>
</evidence>
<dbReference type="PROSITE" id="PS51186">
    <property type="entry name" value="GNAT"/>
    <property type="match status" value="1"/>
</dbReference>
<evidence type="ECO:0000313" key="4">
    <source>
        <dbReference type="Proteomes" id="UP000799324"/>
    </source>
</evidence>
<dbReference type="Gene3D" id="3.40.630.30">
    <property type="match status" value="1"/>
</dbReference>
<dbReference type="GO" id="GO:0005634">
    <property type="term" value="C:nucleus"/>
    <property type="evidence" value="ECO:0007669"/>
    <property type="project" value="TreeGrafter"/>
</dbReference>
<dbReference type="Gene3D" id="1.10.340.70">
    <property type="match status" value="1"/>
</dbReference>
<dbReference type="Proteomes" id="UP000799324">
    <property type="component" value="Unassembled WGS sequence"/>
</dbReference>
<organism evidence="3 4">
    <name type="scientific">Lophiostoma macrostomum CBS 122681</name>
    <dbReference type="NCBI Taxonomy" id="1314788"/>
    <lineage>
        <taxon>Eukaryota</taxon>
        <taxon>Fungi</taxon>
        <taxon>Dikarya</taxon>
        <taxon>Ascomycota</taxon>
        <taxon>Pezizomycotina</taxon>
        <taxon>Dothideomycetes</taxon>
        <taxon>Pleosporomycetidae</taxon>
        <taxon>Pleosporales</taxon>
        <taxon>Lophiostomataceae</taxon>
        <taxon>Lophiostoma</taxon>
    </lineage>
</organism>
<dbReference type="AlphaFoldDB" id="A0A6A6TL96"/>
<dbReference type="SUPFAM" id="SSF55729">
    <property type="entry name" value="Acyl-CoA N-acyltransferases (Nat)"/>
    <property type="match status" value="1"/>
</dbReference>
<feature type="domain" description="N-acetyltransferase" evidence="2">
    <location>
        <begin position="69"/>
        <end position="232"/>
    </location>
</feature>
<dbReference type="InterPro" id="IPR016181">
    <property type="entry name" value="Acyl_CoA_acyltransferase"/>
</dbReference>
<dbReference type="GO" id="GO:0016747">
    <property type="term" value="F:acyltransferase activity, transferring groups other than amino-acyl groups"/>
    <property type="evidence" value="ECO:0007669"/>
    <property type="project" value="InterPro"/>
</dbReference>
<accession>A0A6A6TL96</accession>
<dbReference type="EMBL" id="MU004298">
    <property type="protein sequence ID" value="KAF2660620.1"/>
    <property type="molecule type" value="Genomic_DNA"/>
</dbReference>
<feature type="compositionally biased region" description="Low complexity" evidence="1">
    <location>
        <begin position="465"/>
        <end position="484"/>
    </location>
</feature>
<keyword evidence="4" id="KW-1185">Reference proteome</keyword>
<proteinExistence type="predicted"/>
<dbReference type="PANTHER" id="PTHR43138">
    <property type="entry name" value="ACETYLTRANSFERASE, GNAT FAMILY"/>
    <property type="match status" value="1"/>
</dbReference>
<dbReference type="OrthoDB" id="10264707at2759"/>
<dbReference type="Pfam" id="PF00583">
    <property type="entry name" value="Acetyltransf_1"/>
    <property type="match status" value="1"/>
</dbReference>
<dbReference type="Pfam" id="PF09337">
    <property type="entry name" value="zf-H2C2"/>
    <property type="match status" value="1"/>
</dbReference>
<dbReference type="InterPro" id="IPR015416">
    <property type="entry name" value="Znf_H2C2_histone_UAS-bd"/>
</dbReference>
<dbReference type="InterPro" id="IPR052742">
    <property type="entry name" value="Mito_N-acetyltransferase"/>
</dbReference>
<dbReference type="InterPro" id="IPR000182">
    <property type="entry name" value="GNAT_dom"/>
</dbReference>
<reference evidence="3" key="1">
    <citation type="journal article" date="2020" name="Stud. Mycol.">
        <title>101 Dothideomycetes genomes: a test case for predicting lifestyles and emergence of pathogens.</title>
        <authorList>
            <person name="Haridas S."/>
            <person name="Albert R."/>
            <person name="Binder M."/>
            <person name="Bloem J."/>
            <person name="Labutti K."/>
            <person name="Salamov A."/>
            <person name="Andreopoulos B."/>
            <person name="Baker S."/>
            <person name="Barry K."/>
            <person name="Bills G."/>
            <person name="Bluhm B."/>
            <person name="Cannon C."/>
            <person name="Castanera R."/>
            <person name="Culley D."/>
            <person name="Daum C."/>
            <person name="Ezra D."/>
            <person name="Gonzalez J."/>
            <person name="Henrissat B."/>
            <person name="Kuo A."/>
            <person name="Liang C."/>
            <person name="Lipzen A."/>
            <person name="Lutzoni F."/>
            <person name="Magnuson J."/>
            <person name="Mondo S."/>
            <person name="Nolan M."/>
            <person name="Ohm R."/>
            <person name="Pangilinan J."/>
            <person name="Park H.-J."/>
            <person name="Ramirez L."/>
            <person name="Alfaro M."/>
            <person name="Sun H."/>
            <person name="Tritt A."/>
            <person name="Yoshinaga Y."/>
            <person name="Zwiers L.-H."/>
            <person name="Turgeon B."/>
            <person name="Goodwin S."/>
            <person name="Spatafora J."/>
            <person name="Crous P."/>
            <person name="Grigoriev I."/>
        </authorList>
    </citation>
    <scope>NUCLEOTIDE SEQUENCE</scope>
    <source>
        <strain evidence="3">CBS 122681</strain>
    </source>
</reference>
<dbReference type="PANTHER" id="PTHR43138:SF2">
    <property type="entry name" value="PROTEIN SPT10"/>
    <property type="match status" value="1"/>
</dbReference>
<feature type="region of interest" description="Disordered" evidence="1">
    <location>
        <begin position="372"/>
        <end position="424"/>
    </location>
</feature>
<sequence length="555" mass="61746">MPAMLEDPTAPLLYRNSGEMPYPLPGGPLPLGITPRPVTLRDRVTIATLIPFSSYNQVPVTLLAYLSDQFSREIEKGDTYPMLEPLPLEAFGPYWFGVFGAIMLLGDIESIDEVHQMARQGHDWEKACLGSFYIKPNYPGRSSHICNGGFLVTDGARNRGVGRLMGETYLEWAPKLGYTYSVFNLVYETNVASCRIWDALGFKRIGRVKGCGSLRSYPGEFIDAIIYGRDLGQDDDFVSEERFDKIRFYLKNGKYPNGADRAEKSRLRSAATHYKLIAPAGEHPEKLMLKGKEVISDPQRQYEIARQVHHRSHGGINKTTAAIAELYHWVRIKETVSQVIRNCPECSEMNKGLSNIRTSSTGVPQTRFIQQQQPGYTHASLSNQTSMSSQQSQGQGDREESPSDQLQMEAAQHHSHSSHHDTDSASFVEQLRFNASFDMPLDPQLMDPNSHASHAQFQSHDHSLNHNSSQSNSNQDNSSGLDDLPPSPFLAAGRDIQPGSQMNSLDHHLPTPDLPPPLSLSDPDGDVGMGDLVGRAPTARQELRRRLTRAGYAAK</sequence>
<feature type="region of interest" description="Disordered" evidence="1">
    <location>
        <begin position="439"/>
        <end position="555"/>
    </location>
</feature>